<dbReference type="AlphaFoldDB" id="A0AAV6ZG92"/>
<dbReference type="Proteomes" id="UP000824782">
    <property type="component" value="Unassembled WGS sequence"/>
</dbReference>
<feature type="domain" description="Tubulin epsilon and delta complex protein 1" evidence="1">
    <location>
        <begin position="1"/>
        <end position="150"/>
    </location>
</feature>
<reference evidence="2" key="1">
    <citation type="thesis" date="2020" institute="ProQuest LLC" country="789 East Eisenhower Parkway, Ann Arbor, MI, USA">
        <title>Comparative Genomics and Chromosome Evolution.</title>
        <authorList>
            <person name="Mudd A.B."/>
        </authorList>
    </citation>
    <scope>NUCLEOTIDE SEQUENCE</scope>
    <source>
        <strain evidence="2">237g6f4</strain>
        <tissue evidence="2">Blood</tissue>
    </source>
</reference>
<dbReference type="EMBL" id="WNYA01001068">
    <property type="protein sequence ID" value="KAG8546464.1"/>
    <property type="molecule type" value="Genomic_DNA"/>
</dbReference>
<accession>A0AAV6ZG92</accession>
<dbReference type="InterPro" id="IPR043535">
    <property type="entry name" value="TEDC1"/>
</dbReference>
<gene>
    <name evidence="2" type="ORF">GDO81_018858</name>
</gene>
<keyword evidence="3" id="KW-1185">Reference proteome</keyword>
<dbReference type="Pfam" id="PF14970">
    <property type="entry name" value="TEDC1"/>
    <property type="match status" value="1"/>
</dbReference>
<protein>
    <recommendedName>
        <fullName evidence="1">Tubulin epsilon and delta complex protein 1 domain-containing protein</fullName>
    </recommendedName>
</protein>
<feature type="non-terminal residue" evidence="2">
    <location>
        <position position="1"/>
    </location>
</feature>
<dbReference type="PANTHER" id="PTHR35076:SF1">
    <property type="entry name" value="TUBULIN EPSILON AND DELTA COMPLEX PROTEIN 1"/>
    <property type="match status" value="1"/>
</dbReference>
<dbReference type="PANTHER" id="PTHR35076">
    <property type="entry name" value="TUBULIN EPSILON AND DELTA COMPLEX PROTEIN 1"/>
    <property type="match status" value="1"/>
</dbReference>
<proteinExistence type="predicted"/>
<dbReference type="InterPro" id="IPR027996">
    <property type="entry name" value="TEDC1_dom"/>
</dbReference>
<evidence type="ECO:0000313" key="3">
    <source>
        <dbReference type="Proteomes" id="UP000824782"/>
    </source>
</evidence>
<comment type="caution">
    <text evidence="2">The sequence shown here is derived from an EMBL/GenBank/DDBJ whole genome shotgun (WGS) entry which is preliminary data.</text>
</comment>
<evidence type="ECO:0000259" key="1">
    <source>
        <dbReference type="Pfam" id="PF14970"/>
    </source>
</evidence>
<organism evidence="2 3">
    <name type="scientific">Engystomops pustulosus</name>
    <name type="common">Tungara frog</name>
    <name type="synonym">Physalaemus pustulosus</name>
    <dbReference type="NCBI Taxonomy" id="76066"/>
    <lineage>
        <taxon>Eukaryota</taxon>
        <taxon>Metazoa</taxon>
        <taxon>Chordata</taxon>
        <taxon>Craniata</taxon>
        <taxon>Vertebrata</taxon>
        <taxon>Euteleostomi</taxon>
        <taxon>Amphibia</taxon>
        <taxon>Batrachia</taxon>
        <taxon>Anura</taxon>
        <taxon>Neobatrachia</taxon>
        <taxon>Hyloidea</taxon>
        <taxon>Leptodactylidae</taxon>
        <taxon>Leiuperinae</taxon>
        <taxon>Engystomops</taxon>
    </lineage>
</organism>
<evidence type="ECO:0000313" key="2">
    <source>
        <dbReference type="EMBL" id="KAG8546464.1"/>
    </source>
</evidence>
<name>A0AAV6ZG92_ENGPU</name>
<sequence length="322" mass="37046">FSWLLHKVKILEILLEKKRVKVGDHITVCLCPHGVSIEKLKDTFASPKQGVDVRYLQWMSGKLRFCWRTLQAAHLEECAVLYKIHSYTQGCHIDKAAGHLSVKETELVRRHKSCEKLLQALESETSYLEAYVEWKHVESVYWQWMDTVLESACEDECGSSTLAKNTIYVSSSSHPEYTPTDIKELSKCLLHTQDQLHRLAALSNSSLPEQMKELEKEFSEKELKKIKQEVIKKTEPFIPGGVDATDLHGSYRLVLKEHKLRKSVNKDCSINDVHVTEVTKCLQSAIREMEVEYYQLQDRCRKRLDDMAEELDGVICIPPAKG</sequence>